<dbReference type="EMBL" id="BOMW01000068">
    <property type="protein sequence ID" value="GIF08849.1"/>
    <property type="molecule type" value="Genomic_DNA"/>
</dbReference>
<name>A0A919NDR1_9ACTN</name>
<dbReference type="Pfam" id="PF22612">
    <property type="entry name" value="GH113"/>
    <property type="match status" value="1"/>
</dbReference>
<evidence type="ECO:0000313" key="4">
    <source>
        <dbReference type="Proteomes" id="UP000629619"/>
    </source>
</evidence>
<keyword evidence="2" id="KW-0732">Signal</keyword>
<feature type="signal peptide" evidence="2">
    <location>
        <begin position="1"/>
        <end position="19"/>
    </location>
</feature>
<dbReference type="CDD" id="cd19608">
    <property type="entry name" value="GH113_mannanase-like"/>
    <property type="match status" value="1"/>
</dbReference>
<dbReference type="InterPro" id="IPR055151">
    <property type="entry name" value="GH113"/>
</dbReference>
<reference evidence="3" key="1">
    <citation type="submission" date="2021-01" db="EMBL/GenBank/DDBJ databases">
        <title>Whole genome shotgun sequence of Actinoplanes siamensis NBRC 109076.</title>
        <authorList>
            <person name="Komaki H."/>
            <person name="Tamura T."/>
        </authorList>
    </citation>
    <scope>NUCLEOTIDE SEQUENCE</scope>
    <source>
        <strain evidence="3">NBRC 109076</strain>
    </source>
</reference>
<proteinExistence type="predicted"/>
<accession>A0A919NDR1</accession>
<keyword evidence="4" id="KW-1185">Reference proteome</keyword>
<evidence type="ECO:0000256" key="2">
    <source>
        <dbReference type="SAM" id="SignalP"/>
    </source>
</evidence>
<feature type="chain" id="PRO_5039608080" evidence="2">
    <location>
        <begin position="20"/>
        <end position="375"/>
    </location>
</feature>
<dbReference type="InterPro" id="IPR017853">
    <property type="entry name" value="GH"/>
</dbReference>
<organism evidence="3 4">
    <name type="scientific">Actinoplanes siamensis</name>
    <dbReference type="NCBI Taxonomy" id="1223317"/>
    <lineage>
        <taxon>Bacteria</taxon>
        <taxon>Bacillati</taxon>
        <taxon>Actinomycetota</taxon>
        <taxon>Actinomycetes</taxon>
        <taxon>Micromonosporales</taxon>
        <taxon>Micromonosporaceae</taxon>
        <taxon>Actinoplanes</taxon>
    </lineage>
</organism>
<dbReference type="AlphaFoldDB" id="A0A919NDR1"/>
<comment type="caution">
    <text evidence="3">The sequence shown here is derived from an EMBL/GenBank/DDBJ whole genome shotgun (WGS) entry which is preliminary data.</text>
</comment>
<gene>
    <name evidence="3" type="ORF">Asi03nite_63870</name>
</gene>
<feature type="region of interest" description="Disordered" evidence="1">
    <location>
        <begin position="24"/>
        <end position="51"/>
    </location>
</feature>
<sequence length="375" mass="40254">MNRSRAAVALLLIATQLAACTRLAPSAPRRPQPAESLPEPSRSAQSAGPAVRTVSAAARATTAQLGVQIFWHGVNDPDALRANATRLLDYVVGLGANSVGITFPISVDGARPTRVYATPGVTPTPSDLRELVALARERGLRVQLRPLIDEANLKAAVAWRGSIEPRSVSGWFTSYTNLLVPFLEAAQESGADVFVIGSELDSLVRYESQWRAVVVRARTLFRGRLAYADNWGSWATGRPTVPGVEPGVDAYPKLGVDDSSSTAKITRAWTAWFGNRPADLTRTVVQEIGIAATSGAYHGPAAWPRGHETLRPDIQIRWFAGACAAARSLHLAGIYFWTLDAWADPANAAGYDVGSFIGRGDQAIKECFANGWPSR</sequence>
<evidence type="ECO:0000256" key="1">
    <source>
        <dbReference type="SAM" id="MobiDB-lite"/>
    </source>
</evidence>
<dbReference type="SUPFAM" id="SSF51445">
    <property type="entry name" value="(Trans)glycosidases"/>
    <property type="match status" value="1"/>
</dbReference>
<dbReference type="Proteomes" id="UP000629619">
    <property type="component" value="Unassembled WGS sequence"/>
</dbReference>
<evidence type="ECO:0000313" key="3">
    <source>
        <dbReference type="EMBL" id="GIF08849.1"/>
    </source>
</evidence>
<dbReference type="RefSeq" id="WP_203684189.1">
    <property type="nucleotide sequence ID" value="NZ_BOMW01000068.1"/>
</dbReference>
<dbReference type="Gene3D" id="3.20.20.80">
    <property type="entry name" value="Glycosidases"/>
    <property type="match status" value="1"/>
</dbReference>
<protein>
    <submittedName>
        <fullName evidence="3">Uncharacterized protein</fullName>
    </submittedName>
</protein>